<dbReference type="NCBIfam" id="TIGR00732">
    <property type="entry name" value="dprA"/>
    <property type="match status" value="1"/>
</dbReference>
<dbReference type="eggNOG" id="COG0758">
    <property type="taxonomic scope" value="Bacteria"/>
</dbReference>
<dbReference type="Gene3D" id="3.40.50.450">
    <property type="match status" value="1"/>
</dbReference>
<dbReference type="GO" id="GO:0009294">
    <property type="term" value="P:DNA-mediated transformation"/>
    <property type="evidence" value="ECO:0007669"/>
    <property type="project" value="InterPro"/>
</dbReference>
<dbReference type="PANTHER" id="PTHR43022">
    <property type="entry name" value="PROTEIN SMF"/>
    <property type="match status" value="1"/>
</dbReference>
<dbReference type="Pfam" id="PF02481">
    <property type="entry name" value="DNA_processg_A"/>
    <property type="match status" value="1"/>
</dbReference>
<dbReference type="SUPFAM" id="SSF102405">
    <property type="entry name" value="MCP/YpsA-like"/>
    <property type="match status" value="1"/>
</dbReference>
<gene>
    <name evidence="3" type="primary">dprA</name>
    <name evidence="3" type="ORF">HMPREF0063_12363</name>
</gene>
<comment type="caution">
    <text evidence="3">The sequence shown here is derived from an EMBL/GenBank/DDBJ whole genome shotgun (WGS) entry which is preliminary data.</text>
</comment>
<sequence>MRRDALDRLVLSLAAEPGDRGQRARVADRGLATVAAAVRAARAVDEASVLAQADTLGLRWISPGHPEWPAQLDDLDQVDEPGLTGGAPWGLWVRGSGSLAELCRRSVAVVGARECTTYGAEVAAELGADLADRGWTVVSGAAFGIDACAHRGALALGRPTVAVLAGGADVDYPRAHAVLLGRIAETGLVVSEQPPRSTPQAHRFLARNRLIAALSQGTVVVEAARRSGSLNTLRWSDRLGRTSMAVPGPVVSQQSLGTHAAIREGQGVLVTDVDDIEHELGAVGWRVDA</sequence>
<dbReference type="EMBL" id="ACLF03000006">
    <property type="protein sequence ID" value="EFQ83154.1"/>
    <property type="molecule type" value="Genomic_DNA"/>
</dbReference>
<reference evidence="3" key="1">
    <citation type="submission" date="2010-08" db="EMBL/GenBank/DDBJ databases">
        <authorList>
            <person name="Muzny D."/>
            <person name="Qin X."/>
            <person name="Buhay C."/>
            <person name="Dugan-Rocha S."/>
            <person name="Ding Y."/>
            <person name="Chen G."/>
            <person name="Hawes A."/>
            <person name="Holder M."/>
            <person name="Jhangiani S."/>
            <person name="Johnson A."/>
            <person name="Khan Z."/>
            <person name="Li Z."/>
            <person name="Liu W."/>
            <person name="Liu X."/>
            <person name="Perez L."/>
            <person name="Shen H."/>
            <person name="Wang Q."/>
            <person name="Watt J."/>
            <person name="Xi L."/>
            <person name="Xin Y."/>
            <person name="Zhou J."/>
            <person name="Deng J."/>
            <person name="Jiang H."/>
            <person name="Liu Y."/>
            <person name="Qu J."/>
            <person name="Song X.-Z."/>
            <person name="Zhang L."/>
            <person name="Villasana D."/>
            <person name="Johnson A."/>
            <person name="Liu J."/>
            <person name="Liyanage D."/>
            <person name="Lorensuhewa L."/>
            <person name="Robinson T."/>
            <person name="Song A."/>
            <person name="Song B.-B."/>
            <person name="Dinh H."/>
            <person name="Thornton R."/>
            <person name="Coyle M."/>
            <person name="Francisco L."/>
            <person name="Jackson L."/>
            <person name="Javaid M."/>
            <person name="Korchina V."/>
            <person name="Kovar C."/>
            <person name="Mata R."/>
            <person name="Mathew T."/>
            <person name="Ngo R."/>
            <person name="Nguyen L."/>
            <person name="Nguyen N."/>
            <person name="Okwuonu G."/>
            <person name="Ongeri F."/>
            <person name="Pham C."/>
            <person name="Simmons D."/>
            <person name="Wilczek-Boney K."/>
            <person name="Hale W."/>
            <person name="Jakkamsetti A."/>
            <person name="Pham P."/>
            <person name="Ruth R."/>
            <person name="San Lucas F."/>
            <person name="Warren J."/>
            <person name="Zhang J."/>
            <person name="Zhao Z."/>
            <person name="Zhou C."/>
            <person name="Zhu D."/>
            <person name="Lee S."/>
            <person name="Bess C."/>
            <person name="Blankenburg K."/>
            <person name="Forbes L."/>
            <person name="Fu Q."/>
            <person name="Gubbala S."/>
            <person name="Hirani K."/>
            <person name="Jayaseelan J.C."/>
            <person name="Lara F."/>
            <person name="Munidasa M."/>
            <person name="Palculict T."/>
            <person name="Patil S."/>
            <person name="Pu L.-L."/>
            <person name="Saada N."/>
            <person name="Tang L."/>
            <person name="Weissenberger G."/>
            <person name="Zhu Y."/>
            <person name="Hemphill L."/>
            <person name="Shang Y."/>
            <person name="Youmans B."/>
            <person name="Ayvaz T."/>
            <person name="Ross M."/>
            <person name="Santibanez J."/>
            <person name="Aqrawi P."/>
            <person name="Gross S."/>
            <person name="Joshi V."/>
            <person name="Fowler G."/>
            <person name="Nazareth L."/>
            <person name="Reid J."/>
            <person name="Worley K."/>
            <person name="Petrosino J."/>
            <person name="Highlander S."/>
            <person name="Gibbs R."/>
        </authorList>
    </citation>
    <scope>NUCLEOTIDE SEQUENCE [LARGE SCALE GENOMIC DNA]</scope>
    <source>
        <strain evidence="3">DSM 15272</strain>
    </source>
</reference>
<dbReference type="STRING" id="585531.HMPREF0063_12363"/>
<name>E2SD51_9ACTN</name>
<evidence type="ECO:0000256" key="1">
    <source>
        <dbReference type="ARBA" id="ARBA00006525"/>
    </source>
</evidence>
<dbReference type="HOGENOM" id="CLU_029601_2_2_11"/>
<evidence type="ECO:0000313" key="3">
    <source>
        <dbReference type="EMBL" id="EFQ83154.1"/>
    </source>
</evidence>
<dbReference type="InterPro" id="IPR057666">
    <property type="entry name" value="DrpA_SLOG"/>
</dbReference>
<dbReference type="InterPro" id="IPR003488">
    <property type="entry name" value="DprA"/>
</dbReference>
<protein>
    <submittedName>
        <fullName evidence="3">DNA protecting protein DprA</fullName>
    </submittedName>
</protein>
<proteinExistence type="inferred from homology"/>
<dbReference type="PANTHER" id="PTHR43022:SF1">
    <property type="entry name" value="PROTEIN SMF"/>
    <property type="match status" value="1"/>
</dbReference>
<dbReference type="RefSeq" id="WP_007077455.1">
    <property type="nucleotide sequence ID" value="NZ_CM001024.1"/>
</dbReference>
<dbReference type="AlphaFoldDB" id="E2SD51"/>
<dbReference type="Proteomes" id="UP000003111">
    <property type="component" value="Unassembled WGS sequence"/>
</dbReference>
<keyword evidence="4" id="KW-1185">Reference proteome</keyword>
<feature type="domain" description="Smf/DprA SLOG" evidence="2">
    <location>
        <begin position="61"/>
        <end position="280"/>
    </location>
</feature>
<evidence type="ECO:0000313" key="4">
    <source>
        <dbReference type="Proteomes" id="UP000003111"/>
    </source>
</evidence>
<organism evidence="3 4">
    <name type="scientific">Aeromicrobium marinum DSM 15272</name>
    <dbReference type="NCBI Taxonomy" id="585531"/>
    <lineage>
        <taxon>Bacteria</taxon>
        <taxon>Bacillati</taxon>
        <taxon>Actinomycetota</taxon>
        <taxon>Actinomycetes</taxon>
        <taxon>Propionibacteriales</taxon>
        <taxon>Nocardioidaceae</taxon>
        <taxon>Aeromicrobium</taxon>
    </lineage>
</organism>
<comment type="similarity">
    <text evidence="1">Belongs to the DprA/Smf family.</text>
</comment>
<evidence type="ECO:0000259" key="2">
    <source>
        <dbReference type="Pfam" id="PF02481"/>
    </source>
</evidence>
<accession>E2SD51</accession>